<accession>A0AAP3E3N4</accession>
<evidence type="ECO:0000313" key="9">
    <source>
        <dbReference type="EMBL" id="MCU4743918.1"/>
    </source>
</evidence>
<comment type="similarity">
    <text evidence="1">In the C-terminal section; belongs to the transposase 35 family.</text>
</comment>
<dbReference type="NCBIfam" id="NF040570">
    <property type="entry name" value="guided_TnpB"/>
    <property type="match status" value="1"/>
</dbReference>
<dbReference type="GO" id="GO:0032196">
    <property type="term" value="P:transposition"/>
    <property type="evidence" value="ECO:0007669"/>
    <property type="project" value="UniProtKB-KW"/>
</dbReference>
<comment type="caution">
    <text evidence="9">The sequence shown here is derived from an EMBL/GenBank/DDBJ whole genome shotgun (WGS) entry which is preliminary data.</text>
</comment>
<name>A0AAP3E3N4_9EURY</name>
<proteinExistence type="inferred from homology"/>
<comment type="similarity">
    <text evidence="2">In the N-terminal section; belongs to the transposase 2 family.</text>
</comment>
<protein>
    <submittedName>
        <fullName evidence="9">Transposase</fullName>
    </submittedName>
</protein>
<evidence type="ECO:0000259" key="8">
    <source>
        <dbReference type="Pfam" id="PF07282"/>
    </source>
</evidence>
<evidence type="ECO:0000256" key="6">
    <source>
        <dbReference type="SAM" id="MobiDB-lite"/>
    </source>
</evidence>
<dbReference type="PANTHER" id="PTHR30405:SF26">
    <property type="entry name" value="TRANSPOSASE, PROBABLY IS605-TNPB FAMILY"/>
    <property type="match status" value="1"/>
</dbReference>
<keyword evidence="11" id="KW-1185">Reference proteome</keyword>
<evidence type="ECO:0000256" key="5">
    <source>
        <dbReference type="ARBA" id="ARBA00023172"/>
    </source>
</evidence>
<keyword evidence="5" id="KW-0233">DNA recombination</keyword>
<keyword evidence="4" id="KW-0238">DNA-binding</keyword>
<gene>
    <name evidence="10" type="ORF">OB955_16975</name>
    <name evidence="9" type="ORF">OB960_21265</name>
</gene>
<organism evidence="9 12">
    <name type="scientific">Natronoglomus mannanivorans</name>
    <dbReference type="NCBI Taxonomy" id="2979990"/>
    <lineage>
        <taxon>Archaea</taxon>
        <taxon>Methanobacteriati</taxon>
        <taxon>Methanobacteriota</taxon>
        <taxon>Stenosarchaea group</taxon>
        <taxon>Halobacteria</taxon>
        <taxon>Halobacteriales</taxon>
        <taxon>Natrialbaceae</taxon>
        <taxon>Natronoglomus</taxon>
    </lineage>
</organism>
<feature type="domain" description="Cas12f1-like TNB" evidence="8">
    <location>
        <begin position="320"/>
        <end position="381"/>
    </location>
</feature>
<dbReference type="GO" id="GO:0006310">
    <property type="term" value="P:DNA recombination"/>
    <property type="evidence" value="ECO:0007669"/>
    <property type="project" value="UniProtKB-KW"/>
</dbReference>
<keyword evidence="3" id="KW-0815">Transposition</keyword>
<dbReference type="EMBL" id="JAOPKB010000011">
    <property type="protein sequence ID" value="MCU4974419.1"/>
    <property type="molecule type" value="Genomic_DNA"/>
</dbReference>
<dbReference type="InterPro" id="IPR001959">
    <property type="entry name" value="Transposase"/>
</dbReference>
<feature type="region of interest" description="Disordered" evidence="6">
    <location>
        <begin position="425"/>
        <end position="446"/>
    </location>
</feature>
<evidence type="ECO:0000313" key="11">
    <source>
        <dbReference type="Proteomes" id="UP001320972"/>
    </source>
</evidence>
<dbReference type="InterPro" id="IPR051399">
    <property type="entry name" value="RNA-guided_DNA_endo/Transpos"/>
</dbReference>
<evidence type="ECO:0000256" key="3">
    <source>
        <dbReference type="ARBA" id="ARBA00022578"/>
    </source>
</evidence>
<dbReference type="RefSeq" id="WP_338005730.1">
    <property type="nucleotide sequence ID" value="NZ_JAOPKA010000019.1"/>
</dbReference>
<dbReference type="Pfam" id="PF01385">
    <property type="entry name" value="OrfB_IS605"/>
    <property type="match status" value="1"/>
</dbReference>
<dbReference type="Pfam" id="PF07282">
    <property type="entry name" value="Cas12f1-like_TNB"/>
    <property type="match status" value="1"/>
</dbReference>
<dbReference type="EMBL" id="JAOPKA010000019">
    <property type="protein sequence ID" value="MCU4743918.1"/>
    <property type="molecule type" value="Genomic_DNA"/>
</dbReference>
<dbReference type="InterPro" id="IPR010095">
    <property type="entry name" value="Cas12f1-like_TNB"/>
</dbReference>
<feature type="domain" description="Probable transposase IS891/IS1136/IS1341" evidence="7">
    <location>
        <begin position="188"/>
        <end position="300"/>
    </location>
</feature>
<evidence type="ECO:0000259" key="7">
    <source>
        <dbReference type="Pfam" id="PF01385"/>
    </source>
</evidence>
<dbReference type="AlphaFoldDB" id="A0AAP3E3N4"/>
<dbReference type="Proteomes" id="UP001321018">
    <property type="component" value="Unassembled WGS sequence"/>
</dbReference>
<dbReference type="Proteomes" id="UP001320972">
    <property type="component" value="Unassembled WGS sequence"/>
</dbReference>
<dbReference type="PANTHER" id="PTHR30405">
    <property type="entry name" value="TRANSPOSASE"/>
    <property type="match status" value="1"/>
</dbReference>
<evidence type="ECO:0000256" key="4">
    <source>
        <dbReference type="ARBA" id="ARBA00023125"/>
    </source>
</evidence>
<sequence length="446" mass="51559">MKRANQFDVHPRSAKEHEVFKRWLDASASLWNETNYARRQAFLEDDKSVWDADTGKLEGKYKEVLSSSVAQQIIRKNSEAWRSFFSSNEKYHAGKLDKRPSPPGYWGNEEDGRVLRTYVRNDQYTIEYGNRSRLEVPIGSELKDELGLNRNQRLRVEIAGDPKWSGEQNRLEIVYDETAESFRAFQPVTVDNSRLDSPLASEEAALDVGANNLVACTTTTGQQLLYDGRDLFEEFRETTERIAYYQSLLENQCESSKRIDRLYRKRTNRRDHAQDTLVRGLVERLHDEGVSTLYVGDIKGVLETHWMPRVNEKTHNFWAYRRLINRLECVCEEYGIGVEEESEAWTSQTCPTCGERKATVRHEDLLACSCGFEGHADLVASESFLRRQNSRVRPMARPVYLKWNNHEWREHQNPPSIAVETTANEEYTNQSTASRGNVALGETQND</sequence>
<dbReference type="GO" id="GO:0003677">
    <property type="term" value="F:DNA binding"/>
    <property type="evidence" value="ECO:0007669"/>
    <property type="project" value="UniProtKB-KW"/>
</dbReference>
<feature type="compositionally biased region" description="Polar residues" evidence="6">
    <location>
        <begin position="425"/>
        <end position="435"/>
    </location>
</feature>
<reference evidence="9 11" key="1">
    <citation type="submission" date="2022-09" db="EMBL/GenBank/DDBJ databases">
        <title>Enrichment on poylsaccharides allowed isolation of novel metabolic and taxonomic groups of Haloarchaea.</title>
        <authorList>
            <person name="Sorokin D.Y."/>
            <person name="Elcheninov A.G."/>
            <person name="Khizhniak T.V."/>
            <person name="Kolganova T.V."/>
            <person name="Kublanov I.V."/>
        </authorList>
    </citation>
    <scope>NUCLEOTIDE SEQUENCE</scope>
    <source>
        <strain evidence="10 11">AArc-m2/3/4</strain>
        <strain evidence="9">AArc-xg1-1</strain>
    </source>
</reference>
<evidence type="ECO:0000313" key="12">
    <source>
        <dbReference type="Proteomes" id="UP001321018"/>
    </source>
</evidence>
<evidence type="ECO:0000313" key="10">
    <source>
        <dbReference type="EMBL" id="MCU4974419.1"/>
    </source>
</evidence>
<evidence type="ECO:0000256" key="1">
    <source>
        <dbReference type="ARBA" id="ARBA00008761"/>
    </source>
</evidence>
<evidence type="ECO:0000256" key="2">
    <source>
        <dbReference type="ARBA" id="ARBA00011044"/>
    </source>
</evidence>